<protein>
    <submittedName>
        <fullName evidence="1">Uncharacterized protein</fullName>
    </submittedName>
</protein>
<organism evidence="1 2">
    <name type="scientific">Rhizophagus irregularis</name>
    <dbReference type="NCBI Taxonomy" id="588596"/>
    <lineage>
        <taxon>Eukaryota</taxon>
        <taxon>Fungi</taxon>
        <taxon>Fungi incertae sedis</taxon>
        <taxon>Mucoromycota</taxon>
        <taxon>Glomeromycotina</taxon>
        <taxon>Glomeromycetes</taxon>
        <taxon>Glomerales</taxon>
        <taxon>Glomeraceae</taxon>
        <taxon>Rhizophagus</taxon>
    </lineage>
</organism>
<proteinExistence type="predicted"/>
<dbReference type="Proteomes" id="UP000233469">
    <property type="component" value="Unassembled WGS sequence"/>
</dbReference>
<reference evidence="1 2" key="2">
    <citation type="submission" date="2017-10" db="EMBL/GenBank/DDBJ databases">
        <title>Extensive intraspecific genome diversity in a model arbuscular mycorrhizal fungus.</title>
        <authorList>
            <person name="Chen E.C.H."/>
            <person name="Morin E."/>
            <person name="Baudet D."/>
            <person name="Noel J."/>
            <person name="Ndikumana S."/>
            <person name="Charron P."/>
            <person name="St-Onge C."/>
            <person name="Giorgi J."/>
            <person name="Grigoriev I.V."/>
            <person name="Roux C."/>
            <person name="Martin F.M."/>
            <person name="Corradi N."/>
        </authorList>
    </citation>
    <scope>NUCLEOTIDE SEQUENCE [LARGE SCALE GENOMIC DNA]</scope>
    <source>
        <strain evidence="1 2">C2</strain>
    </source>
</reference>
<evidence type="ECO:0000313" key="2">
    <source>
        <dbReference type="Proteomes" id="UP000233469"/>
    </source>
</evidence>
<comment type="caution">
    <text evidence="1">The sequence shown here is derived from an EMBL/GenBank/DDBJ whole genome shotgun (WGS) entry which is preliminary data.</text>
</comment>
<sequence length="88" mass="10653">MSRNCHQKCPEKHKNTKTQYMENLSMPTFLKTAIKYLKNTQNDYKIETIQRYLVLMITVYEDEIYDNPNFHSEEQDEFELPDSKHSFV</sequence>
<gene>
    <name evidence="1" type="ORF">RhiirC2_772482</name>
</gene>
<reference evidence="1 2" key="1">
    <citation type="submission" date="2016-04" db="EMBL/GenBank/DDBJ databases">
        <title>Genome analyses suggest a sexual origin of heterokaryosis in a supposedly ancient asexual fungus.</title>
        <authorList>
            <person name="Ropars J."/>
            <person name="Sedzielewska K."/>
            <person name="Noel J."/>
            <person name="Charron P."/>
            <person name="Farinelli L."/>
            <person name="Marton T."/>
            <person name="Kruger M."/>
            <person name="Pelin A."/>
            <person name="Brachmann A."/>
            <person name="Corradi N."/>
        </authorList>
    </citation>
    <scope>NUCLEOTIDE SEQUENCE [LARGE SCALE GENOMIC DNA]</scope>
    <source>
        <strain evidence="1 2">C2</strain>
    </source>
</reference>
<name>A0A2N1NRD9_9GLOM</name>
<accession>A0A2N1NRD9</accession>
<dbReference type="EMBL" id="LLXL01000183">
    <property type="protein sequence ID" value="PKK76466.1"/>
    <property type="molecule type" value="Genomic_DNA"/>
</dbReference>
<evidence type="ECO:0000313" key="1">
    <source>
        <dbReference type="EMBL" id="PKK76466.1"/>
    </source>
</evidence>
<dbReference type="AlphaFoldDB" id="A0A2N1NRD9"/>